<dbReference type="PANTHER" id="PTHR46579">
    <property type="entry name" value="F5/8 TYPE C DOMAIN-CONTAINING PROTEIN-RELATED"/>
    <property type="match status" value="1"/>
</dbReference>
<keyword evidence="3" id="KW-1185">Reference proteome</keyword>
<accession>A0A9P6EBE6</accession>
<evidence type="ECO:0000313" key="2">
    <source>
        <dbReference type="EMBL" id="KAF9526301.1"/>
    </source>
</evidence>
<comment type="caution">
    <text evidence="2">The sequence shown here is derived from an EMBL/GenBank/DDBJ whole genome shotgun (WGS) entry which is preliminary data.</text>
</comment>
<gene>
    <name evidence="2" type="ORF">CPB83DRAFT_870512</name>
</gene>
<name>A0A9P6EBE6_9AGAR</name>
<dbReference type="AlphaFoldDB" id="A0A9P6EBE6"/>
<protein>
    <submittedName>
        <fullName evidence="2">Uncharacterized protein</fullName>
    </submittedName>
</protein>
<evidence type="ECO:0000313" key="3">
    <source>
        <dbReference type="Proteomes" id="UP000807306"/>
    </source>
</evidence>
<feature type="compositionally biased region" description="Low complexity" evidence="1">
    <location>
        <begin position="334"/>
        <end position="346"/>
    </location>
</feature>
<reference evidence="2" key="1">
    <citation type="submission" date="2020-11" db="EMBL/GenBank/DDBJ databases">
        <authorList>
            <consortium name="DOE Joint Genome Institute"/>
            <person name="Ahrendt S."/>
            <person name="Riley R."/>
            <person name="Andreopoulos W."/>
            <person name="Labutti K."/>
            <person name="Pangilinan J."/>
            <person name="Ruiz-Duenas F.J."/>
            <person name="Barrasa J.M."/>
            <person name="Sanchez-Garcia M."/>
            <person name="Camarero S."/>
            <person name="Miyauchi S."/>
            <person name="Serrano A."/>
            <person name="Linde D."/>
            <person name="Babiker R."/>
            <person name="Drula E."/>
            <person name="Ayuso-Fernandez I."/>
            <person name="Pacheco R."/>
            <person name="Padilla G."/>
            <person name="Ferreira P."/>
            <person name="Barriuso J."/>
            <person name="Kellner H."/>
            <person name="Castanera R."/>
            <person name="Alfaro M."/>
            <person name="Ramirez L."/>
            <person name="Pisabarro A.G."/>
            <person name="Kuo A."/>
            <person name="Tritt A."/>
            <person name="Lipzen A."/>
            <person name="He G."/>
            <person name="Yan M."/>
            <person name="Ng V."/>
            <person name="Cullen D."/>
            <person name="Martin F."/>
            <person name="Rosso M.-N."/>
            <person name="Henrissat B."/>
            <person name="Hibbett D."/>
            <person name="Martinez A.T."/>
            <person name="Grigoriev I.V."/>
        </authorList>
    </citation>
    <scope>NUCLEOTIDE SEQUENCE</scope>
    <source>
        <strain evidence="2">CBS 506.95</strain>
    </source>
</reference>
<proteinExistence type="predicted"/>
<feature type="region of interest" description="Disordered" evidence="1">
    <location>
        <begin position="334"/>
        <end position="354"/>
    </location>
</feature>
<dbReference type="PANTHER" id="PTHR46579:SF1">
    <property type="entry name" value="F5_8 TYPE C DOMAIN-CONTAINING PROTEIN"/>
    <property type="match status" value="1"/>
</dbReference>
<dbReference type="EMBL" id="MU157873">
    <property type="protein sequence ID" value="KAF9526301.1"/>
    <property type="molecule type" value="Genomic_DNA"/>
</dbReference>
<sequence>MHLFCLNMGDLLIPLWRGDPKMCVAPDNVASWDWACLKGENWEEFGQRVAESTKYFPSSFHQPPRNPVEKISSGYKATEFYLLLFGLGPAFLRPILPEKYWKNFCKLVRGVRTVMQRRITLAQVKDARVFLSQFVEEFENLYYQRRMDRLQFTRPVLHSTLHVAPEISRVGNGSNISQYTMERMIGNLGQGIRQPSNPFANLCHLALRKSQLNALKVIYPELDHHSQDSLPRYSVNVGGGYIFLRPRDRRARGWDLNDPQLLAIQNSDFCNSARYQRWGRLRLPNFQVARSLFSESQRPSKRQQNARVTRNLIIDGTVEYGEIQFYFLDDGRPSSTSGSSSSGQSVKSKDPNEDSTPLALVLLYKRPDAEILRESLETLWACKRGSNEDYCIVSITSIISVVSIQPLPSAEERESREMWFVVEKSGLEDLECLSGQSIDDIFE</sequence>
<evidence type="ECO:0000256" key="1">
    <source>
        <dbReference type="SAM" id="MobiDB-lite"/>
    </source>
</evidence>
<organism evidence="2 3">
    <name type="scientific">Crepidotus variabilis</name>
    <dbReference type="NCBI Taxonomy" id="179855"/>
    <lineage>
        <taxon>Eukaryota</taxon>
        <taxon>Fungi</taxon>
        <taxon>Dikarya</taxon>
        <taxon>Basidiomycota</taxon>
        <taxon>Agaricomycotina</taxon>
        <taxon>Agaricomycetes</taxon>
        <taxon>Agaricomycetidae</taxon>
        <taxon>Agaricales</taxon>
        <taxon>Agaricineae</taxon>
        <taxon>Crepidotaceae</taxon>
        <taxon>Crepidotus</taxon>
    </lineage>
</organism>
<dbReference type="Proteomes" id="UP000807306">
    <property type="component" value="Unassembled WGS sequence"/>
</dbReference>
<dbReference type="OrthoDB" id="2669721at2759"/>